<gene>
    <name evidence="2" type="ordered locus">Tcur_2690</name>
</gene>
<dbReference type="KEGG" id="tcu:Tcur_2690"/>
<proteinExistence type="predicted"/>
<dbReference type="RefSeq" id="WP_012853026.1">
    <property type="nucleotide sequence ID" value="NC_013510.1"/>
</dbReference>
<dbReference type="SUPFAM" id="SSF56112">
    <property type="entry name" value="Protein kinase-like (PK-like)"/>
    <property type="match status" value="1"/>
</dbReference>
<dbReference type="InterPro" id="IPR002575">
    <property type="entry name" value="Aminoglycoside_PTrfase"/>
</dbReference>
<evidence type="ECO:0000313" key="2">
    <source>
        <dbReference type="EMBL" id="ACY98242.1"/>
    </source>
</evidence>
<name>D1A5U7_THECD</name>
<dbReference type="GO" id="GO:0016740">
    <property type="term" value="F:transferase activity"/>
    <property type="evidence" value="ECO:0007669"/>
    <property type="project" value="UniProtKB-KW"/>
</dbReference>
<dbReference type="EMBL" id="CP001738">
    <property type="protein sequence ID" value="ACY98242.1"/>
    <property type="molecule type" value="Genomic_DNA"/>
</dbReference>
<dbReference type="Proteomes" id="UP000001918">
    <property type="component" value="Chromosome"/>
</dbReference>
<reference evidence="2 3" key="1">
    <citation type="journal article" date="2011" name="Stand. Genomic Sci.">
        <title>Complete genome sequence of Thermomonospora curvata type strain (B9).</title>
        <authorList>
            <person name="Chertkov O."/>
            <person name="Sikorski J."/>
            <person name="Nolan M."/>
            <person name="Lapidus A."/>
            <person name="Lucas S."/>
            <person name="Del Rio T.G."/>
            <person name="Tice H."/>
            <person name="Cheng J.F."/>
            <person name="Goodwin L."/>
            <person name="Pitluck S."/>
            <person name="Liolios K."/>
            <person name="Ivanova N."/>
            <person name="Mavromatis K."/>
            <person name="Mikhailova N."/>
            <person name="Ovchinnikova G."/>
            <person name="Pati A."/>
            <person name="Chen A."/>
            <person name="Palaniappan K."/>
            <person name="Djao O.D."/>
            <person name="Land M."/>
            <person name="Hauser L."/>
            <person name="Chang Y.J."/>
            <person name="Jeffries C.D."/>
            <person name="Brettin T."/>
            <person name="Han C."/>
            <person name="Detter J.C."/>
            <person name="Rohde M."/>
            <person name="Goker M."/>
            <person name="Woyke T."/>
            <person name="Bristow J."/>
            <person name="Eisen J.A."/>
            <person name="Markowitz V."/>
            <person name="Hugenholtz P."/>
            <person name="Klenk H.P."/>
            <person name="Kyrpides N.C."/>
        </authorList>
    </citation>
    <scope>NUCLEOTIDE SEQUENCE [LARGE SCALE GENOMIC DNA]</scope>
    <source>
        <strain evidence="3">ATCC 19995 / DSM 43183 / JCM 3096 / KCTC 9072 / NBRC 15933 / NCIMB 10081 / Henssen B9</strain>
    </source>
</reference>
<dbReference type="eggNOG" id="COG3173">
    <property type="taxonomic scope" value="Bacteria"/>
</dbReference>
<dbReference type="STRING" id="471852.Tcur_2690"/>
<sequence>MDHALPTDVRKALAVVAERCQVPTGDAKVLRRHSNTVIALPSAGLIIRIAGNPDAFTKVAISIQVTRWLSERGYPCVIPADPAGPFRVEGRVVSAWQAADIDPDRAGSGGDLGMLLRRLHDQPHPPFSLPSLHDPLAGVAAAIEHHPDAMTTADRTWLLQQIRQLRHHWARLNFPHPPRLIHADAHSNNLLPLRGGGVLLGDWDHATIGPCEWDLIQIHYMHRRFARHTDQEIEEFTAVYGWDIRGWDGFETLLRIREISGLSPYIRHAPTQQTLRAEVTHRLATLRQGDDHARWNPPSTR</sequence>
<dbReference type="Pfam" id="PF01636">
    <property type="entry name" value="APH"/>
    <property type="match status" value="1"/>
</dbReference>
<dbReference type="AlphaFoldDB" id="D1A5U7"/>
<keyword evidence="2" id="KW-0808">Transferase</keyword>
<organism evidence="2 3">
    <name type="scientific">Thermomonospora curvata (strain ATCC 19995 / DSM 43183 / JCM 3096 / KCTC 9072 / NBRC 15933 / NCIMB 10081 / Henssen B9)</name>
    <dbReference type="NCBI Taxonomy" id="471852"/>
    <lineage>
        <taxon>Bacteria</taxon>
        <taxon>Bacillati</taxon>
        <taxon>Actinomycetota</taxon>
        <taxon>Actinomycetes</taxon>
        <taxon>Streptosporangiales</taxon>
        <taxon>Thermomonosporaceae</taxon>
        <taxon>Thermomonospora</taxon>
    </lineage>
</organism>
<dbReference type="InterPro" id="IPR011009">
    <property type="entry name" value="Kinase-like_dom_sf"/>
</dbReference>
<dbReference type="HOGENOM" id="CLU_056518_0_0_11"/>
<evidence type="ECO:0000313" key="3">
    <source>
        <dbReference type="Proteomes" id="UP000001918"/>
    </source>
</evidence>
<feature type="domain" description="Aminoglycoside phosphotransferase" evidence="1">
    <location>
        <begin position="45"/>
        <end position="248"/>
    </location>
</feature>
<evidence type="ECO:0000259" key="1">
    <source>
        <dbReference type="Pfam" id="PF01636"/>
    </source>
</evidence>
<keyword evidence="3" id="KW-1185">Reference proteome</keyword>
<accession>D1A5U7</accession>
<protein>
    <submittedName>
        <fullName evidence="2">Aminoglycoside phosphotransferase</fullName>
    </submittedName>
</protein>
<dbReference type="Gene3D" id="3.90.1200.10">
    <property type="match status" value="1"/>
</dbReference>